<dbReference type="Proteomes" id="UP001174936">
    <property type="component" value="Unassembled WGS sequence"/>
</dbReference>
<comment type="caution">
    <text evidence="1">The sequence shown here is derived from an EMBL/GenBank/DDBJ whole genome shotgun (WGS) entry which is preliminary data.</text>
</comment>
<dbReference type="AlphaFoldDB" id="A0AA40CNR3"/>
<sequence>MRARVGEHVLSPFELPEMNARRRWSQSHLSRGSLLADQHGRCGYAQQLPWAGRAARCS</sequence>
<keyword evidence="2" id="KW-1185">Reference proteome</keyword>
<dbReference type="EMBL" id="JAULSV010000004">
    <property type="protein sequence ID" value="KAK0645696.1"/>
    <property type="molecule type" value="Genomic_DNA"/>
</dbReference>
<name>A0AA40CNR3_9PEZI</name>
<gene>
    <name evidence="1" type="ORF">B0T16DRAFT_411768</name>
</gene>
<reference evidence="1" key="1">
    <citation type="submission" date="2023-06" db="EMBL/GenBank/DDBJ databases">
        <title>Genome-scale phylogeny and comparative genomics of the fungal order Sordariales.</title>
        <authorList>
            <consortium name="Lawrence Berkeley National Laboratory"/>
            <person name="Hensen N."/>
            <person name="Bonometti L."/>
            <person name="Westerberg I."/>
            <person name="Brannstrom I.O."/>
            <person name="Guillou S."/>
            <person name="Cros-Aarteil S."/>
            <person name="Calhoun S."/>
            <person name="Haridas S."/>
            <person name="Kuo A."/>
            <person name="Mondo S."/>
            <person name="Pangilinan J."/>
            <person name="Riley R."/>
            <person name="Labutti K."/>
            <person name="Andreopoulos B."/>
            <person name="Lipzen A."/>
            <person name="Chen C."/>
            <person name="Yanf M."/>
            <person name="Daum C."/>
            <person name="Ng V."/>
            <person name="Clum A."/>
            <person name="Steindorff A."/>
            <person name="Ohm R."/>
            <person name="Martin F."/>
            <person name="Silar P."/>
            <person name="Natvig D."/>
            <person name="Lalanne C."/>
            <person name="Gautier V."/>
            <person name="Ament-Velasquez S.L."/>
            <person name="Kruys A."/>
            <person name="Hutchinson M.I."/>
            <person name="Powell A.J."/>
            <person name="Barry K."/>
            <person name="Miller A.N."/>
            <person name="Grigoriev I.V."/>
            <person name="Debuchy R."/>
            <person name="Gladieux P."/>
            <person name="Thoren M.H."/>
            <person name="Johannesson H."/>
        </authorList>
    </citation>
    <scope>NUCLEOTIDE SEQUENCE</scope>
    <source>
        <strain evidence="1">SMH2532-1</strain>
    </source>
</reference>
<evidence type="ECO:0000313" key="1">
    <source>
        <dbReference type="EMBL" id="KAK0645696.1"/>
    </source>
</evidence>
<proteinExistence type="predicted"/>
<organism evidence="1 2">
    <name type="scientific">Cercophora newfieldiana</name>
    <dbReference type="NCBI Taxonomy" id="92897"/>
    <lineage>
        <taxon>Eukaryota</taxon>
        <taxon>Fungi</taxon>
        <taxon>Dikarya</taxon>
        <taxon>Ascomycota</taxon>
        <taxon>Pezizomycotina</taxon>
        <taxon>Sordariomycetes</taxon>
        <taxon>Sordariomycetidae</taxon>
        <taxon>Sordariales</taxon>
        <taxon>Lasiosphaeriaceae</taxon>
        <taxon>Cercophora</taxon>
    </lineage>
</organism>
<accession>A0AA40CNR3</accession>
<evidence type="ECO:0000313" key="2">
    <source>
        <dbReference type="Proteomes" id="UP001174936"/>
    </source>
</evidence>
<protein>
    <submittedName>
        <fullName evidence="1">Uncharacterized protein</fullName>
    </submittedName>
</protein>